<dbReference type="NCBIfam" id="NF038065">
    <property type="entry name" value="Pr6Pr"/>
    <property type="match status" value="1"/>
</dbReference>
<evidence type="ECO:0000313" key="2">
    <source>
        <dbReference type="EMBL" id="TQN46401.1"/>
    </source>
</evidence>
<reference evidence="2 3" key="1">
    <citation type="submission" date="2019-06" db="EMBL/GenBank/DDBJ databases">
        <title>Sequencing the genomes of 1000 actinobacteria strains.</title>
        <authorList>
            <person name="Klenk H.-P."/>
        </authorList>
    </citation>
    <scope>NUCLEOTIDE SEQUENCE [LARGE SCALE GENOMIC DNA]</scope>
    <source>
        <strain evidence="2 3">DSM 21776</strain>
    </source>
</reference>
<feature type="transmembrane region" description="Helical" evidence="1">
    <location>
        <begin position="184"/>
        <end position="204"/>
    </location>
</feature>
<evidence type="ECO:0000313" key="3">
    <source>
        <dbReference type="Proteomes" id="UP000320085"/>
    </source>
</evidence>
<organism evidence="2 3">
    <name type="scientific">Humibacillus xanthopallidus</name>
    <dbReference type="NCBI Taxonomy" id="412689"/>
    <lineage>
        <taxon>Bacteria</taxon>
        <taxon>Bacillati</taxon>
        <taxon>Actinomycetota</taxon>
        <taxon>Actinomycetes</taxon>
        <taxon>Micrococcales</taxon>
        <taxon>Intrasporangiaceae</taxon>
        <taxon>Humibacillus</taxon>
    </lineage>
</organism>
<dbReference type="Proteomes" id="UP000320085">
    <property type="component" value="Unassembled WGS sequence"/>
</dbReference>
<keyword evidence="1" id="KW-0472">Membrane</keyword>
<dbReference type="InterPro" id="IPR049713">
    <property type="entry name" value="Pr6Pr-like"/>
</dbReference>
<feature type="transmembrane region" description="Helical" evidence="1">
    <location>
        <begin position="51"/>
        <end position="70"/>
    </location>
</feature>
<comment type="caution">
    <text evidence="2">The sequence shown here is derived from an EMBL/GenBank/DDBJ whole genome shotgun (WGS) entry which is preliminary data.</text>
</comment>
<dbReference type="OrthoDB" id="9809977at2"/>
<keyword evidence="1" id="KW-0812">Transmembrane</keyword>
<keyword evidence="1" id="KW-1133">Transmembrane helix</keyword>
<proteinExistence type="predicted"/>
<name>A0A543PQR8_9MICO</name>
<dbReference type="RefSeq" id="WP_141823206.1">
    <property type="nucleotide sequence ID" value="NZ_BAAAQC010000012.1"/>
</dbReference>
<dbReference type="AlphaFoldDB" id="A0A543PQR8"/>
<gene>
    <name evidence="2" type="ORF">FHX52_3122</name>
</gene>
<sequence length="218" mass="24126">MTRSRIGRYWHIGTFVVAAFALTFQLYLVASGDNILDSTAAASRLEQTRRYFSYFTIQSNFLVAVSMVFIIRDRLGSQLFRVVRLASLIGITVTGIVAAIALPPSPNYTTGSLICDRLLHVVVPALTFIGWVAFGPRGLVRREDLLPSLIWPVAWLAATLALGPFVSWYPYPFINVDSIGLSRTLLNCAVIALLFLALAALARWTDRRLTGDRDTMTA</sequence>
<feature type="transmembrane region" description="Helical" evidence="1">
    <location>
        <begin position="117"/>
        <end position="134"/>
    </location>
</feature>
<accession>A0A543PQR8</accession>
<dbReference type="EMBL" id="VFQF01000002">
    <property type="protein sequence ID" value="TQN46401.1"/>
    <property type="molecule type" value="Genomic_DNA"/>
</dbReference>
<feature type="transmembrane region" description="Helical" evidence="1">
    <location>
        <begin position="82"/>
        <end position="102"/>
    </location>
</feature>
<feature type="transmembrane region" description="Helical" evidence="1">
    <location>
        <begin position="12"/>
        <end position="31"/>
    </location>
</feature>
<evidence type="ECO:0000256" key="1">
    <source>
        <dbReference type="SAM" id="Phobius"/>
    </source>
</evidence>
<evidence type="ECO:0008006" key="4">
    <source>
        <dbReference type="Google" id="ProtNLM"/>
    </source>
</evidence>
<protein>
    <recommendedName>
        <fullName evidence="4">FAR-17a/AIG1-like protein</fullName>
    </recommendedName>
</protein>
<feature type="transmembrane region" description="Helical" evidence="1">
    <location>
        <begin position="146"/>
        <end position="169"/>
    </location>
</feature>